<protein>
    <submittedName>
        <fullName evidence="3">Uncharacterized protein</fullName>
    </submittedName>
</protein>
<accession>A0A5S6Q920</accession>
<feature type="compositionally biased region" description="Basic and acidic residues" evidence="1">
    <location>
        <begin position="51"/>
        <end position="65"/>
    </location>
</feature>
<evidence type="ECO:0000313" key="3">
    <source>
        <dbReference type="WBParaSite" id="TMUE_1000003729.1"/>
    </source>
</evidence>
<evidence type="ECO:0000313" key="2">
    <source>
        <dbReference type="Proteomes" id="UP000046395"/>
    </source>
</evidence>
<proteinExistence type="predicted"/>
<dbReference type="WBParaSite" id="TMUE_1000003729.1">
    <property type="protein sequence ID" value="TMUE_1000003729.1"/>
    <property type="gene ID" value="WBGene00298776"/>
</dbReference>
<keyword evidence="2" id="KW-1185">Reference proteome</keyword>
<dbReference type="AlphaFoldDB" id="A0A5S6Q920"/>
<reference evidence="3" key="1">
    <citation type="submission" date="2019-12" db="UniProtKB">
        <authorList>
            <consortium name="WormBaseParasite"/>
        </authorList>
    </citation>
    <scope>IDENTIFICATION</scope>
</reference>
<evidence type="ECO:0000256" key="1">
    <source>
        <dbReference type="SAM" id="MobiDB-lite"/>
    </source>
</evidence>
<name>A0A5S6Q920_TRIMR</name>
<sequence length="112" mass="12339">MTSCQRDEQLLDAYIGTSSEVRALSCQFLTVSVARYLLCIPNRSSSVIKPGTEHSDVDQSKELSRGESYSTRRLACKLMLLTTYPSVLGAAKQNRKPNCAKYGKRPGSKHGP</sequence>
<feature type="region of interest" description="Disordered" evidence="1">
    <location>
        <begin position="45"/>
        <end position="67"/>
    </location>
</feature>
<organism evidence="2 3">
    <name type="scientific">Trichuris muris</name>
    <name type="common">Mouse whipworm</name>
    <dbReference type="NCBI Taxonomy" id="70415"/>
    <lineage>
        <taxon>Eukaryota</taxon>
        <taxon>Metazoa</taxon>
        <taxon>Ecdysozoa</taxon>
        <taxon>Nematoda</taxon>
        <taxon>Enoplea</taxon>
        <taxon>Dorylaimia</taxon>
        <taxon>Trichinellida</taxon>
        <taxon>Trichuridae</taxon>
        <taxon>Trichuris</taxon>
    </lineage>
</organism>
<dbReference type="Proteomes" id="UP000046395">
    <property type="component" value="Unassembled WGS sequence"/>
</dbReference>